<evidence type="ECO:0000256" key="9">
    <source>
        <dbReference type="ARBA" id="ARBA00023180"/>
    </source>
</evidence>
<comment type="cofactor">
    <cofactor evidence="1 12">
        <name>Ca(2+)</name>
        <dbReference type="ChEBI" id="CHEBI:29108"/>
    </cofactor>
</comment>
<feature type="compositionally biased region" description="Low complexity" evidence="14">
    <location>
        <begin position="778"/>
        <end position="803"/>
    </location>
</feature>
<keyword evidence="8" id="KW-0256">Endoplasmic reticulum</keyword>
<evidence type="ECO:0000313" key="17">
    <source>
        <dbReference type="EMBL" id="JAV34046.1"/>
    </source>
</evidence>
<dbReference type="GO" id="GO:0006986">
    <property type="term" value="P:response to unfolded protein"/>
    <property type="evidence" value="ECO:0007669"/>
    <property type="project" value="UniProtKB-KW"/>
</dbReference>
<keyword evidence="12" id="KW-0106">Calcium</keyword>
<feature type="binding site" evidence="12">
    <location>
        <position position="480"/>
    </location>
    <ligand>
        <name>Ca(2+)</name>
        <dbReference type="ChEBI" id="CHEBI:29108"/>
    </ligand>
</feature>
<dbReference type="InterPro" id="IPR044674">
    <property type="entry name" value="EDEM1/2/3"/>
</dbReference>
<dbReference type="Gene3D" id="3.50.30.30">
    <property type="match status" value="1"/>
</dbReference>
<feature type="active site" evidence="11">
    <location>
        <position position="394"/>
    </location>
</feature>
<name>A0A1Q3G2R1_CULTA</name>
<evidence type="ECO:0000256" key="5">
    <source>
        <dbReference type="ARBA" id="ARBA00022723"/>
    </source>
</evidence>
<comment type="subcellular location">
    <subcellularLocation>
        <location evidence="2">Endoplasmic reticulum</location>
    </subcellularLocation>
</comment>
<feature type="chain" id="PRO_5012411069" description="alpha-1,2-Mannosidase" evidence="15">
    <location>
        <begin position="25"/>
        <end position="803"/>
    </location>
</feature>
<dbReference type="InterPro" id="IPR003137">
    <property type="entry name" value="PA_domain"/>
</dbReference>
<dbReference type="GO" id="GO:0016020">
    <property type="term" value="C:membrane"/>
    <property type="evidence" value="ECO:0007669"/>
    <property type="project" value="InterPro"/>
</dbReference>
<dbReference type="AlphaFoldDB" id="A0A1Q3G2R1"/>
<evidence type="ECO:0000259" key="16">
    <source>
        <dbReference type="Pfam" id="PF02225"/>
    </source>
</evidence>
<dbReference type="InterPro" id="IPR012341">
    <property type="entry name" value="6hp_glycosidase-like_sf"/>
</dbReference>
<dbReference type="GO" id="GO:0005975">
    <property type="term" value="P:carbohydrate metabolic process"/>
    <property type="evidence" value="ECO:0007669"/>
    <property type="project" value="InterPro"/>
</dbReference>
<dbReference type="InterPro" id="IPR046450">
    <property type="entry name" value="PA_dom_sf"/>
</dbReference>
<feature type="domain" description="PA" evidence="16">
    <location>
        <begin position="653"/>
        <end position="740"/>
    </location>
</feature>
<evidence type="ECO:0000256" key="8">
    <source>
        <dbReference type="ARBA" id="ARBA00022824"/>
    </source>
</evidence>
<keyword evidence="10" id="KW-0834">Unfolded protein response</keyword>
<accession>A0A1Q3G2R1</accession>
<keyword evidence="6 15" id="KW-0732">Signal</keyword>
<evidence type="ECO:0000256" key="14">
    <source>
        <dbReference type="SAM" id="MobiDB-lite"/>
    </source>
</evidence>
<dbReference type="Pfam" id="PF02225">
    <property type="entry name" value="PA"/>
    <property type="match status" value="1"/>
</dbReference>
<dbReference type="CDD" id="cd02126">
    <property type="entry name" value="PA_EDEM3_like"/>
    <property type="match status" value="1"/>
</dbReference>
<dbReference type="InterPro" id="IPR037322">
    <property type="entry name" value="EDEM3_PA"/>
</dbReference>
<feature type="active site" evidence="11">
    <location>
        <position position="282"/>
    </location>
</feature>
<feature type="active site" description="Proton donor" evidence="11">
    <location>
        <position position="376"/>
    </location>
</feature>
<proteinExistence type="inferred from homology"/>
<dbReference type="Gene3D" id="1.50.10.10">
    <property type="match status" value="1"/>
</dbReference>
<evidence type="ECO:0000256" key="7">
    <source>
        <dbReference type="ARBA" id="ARBA00022801"/>
    </source>
</evidence>
<feature type="region of interest" description="Disordered" evidence="14">
    <location>
        <begin position="756"/>
        <end position="803"/>
    </location>
</feature>
<keyword evidence="13" id="KW-0326">Glycosidase</keyword>
<dbReference type="EC" id="3.2.1.-" evidence="13"/>
<dbReference type="Pfam" id="PF01532">
    <property type="entry name" value="Glyco_hydro_47"/>
    <property type="match status" value="1"/>
</dbReference>
<keyword evidence="7 13" id="KW-0378">Hydrolase</keyword>
<reference evidence="17" key="1">
    <citation type="submission" date="2017-01" db="EMBL/GenBank/DDBJ databases">
        <title>A deep insight into the sialotranscriptome of adult male and female Cluex tarsalis mosquitoes.</title>
        <authorList>
            <person name="Ribeiro J.M."/>
            <person name="Moreira F."/>
            <person name="Bernard K.A."/>
            <person name="Calvo E."/>
        </authorList>
    </citation>
    <scope>NUCLEOTIDE SEQUENCE</scope>
    <source>
        <strain evidence="17">Kern County</strain>
        <tissue evidence="17">Salivary glands</tissue>
    </source>
</reference>
<keyword evidence="9" id="KW-0325">Glycoprotein</keyword>
<evidence type="ECO:0000256" key="1">
    <source>
        <dbReference type="ARBA" id="ARBA00001913"/>
    </source>
</evidence>
<evidence type="ECO:0000256" key="4">
    <source>
        <dbReference type="ARBA" id="ARBA00007658"/>
    </source>
</evidence>
<evidence type="ECO:0000256" key="15">
    <source>
        <dbReference type="SAM" id="SignalP"/>
    </source>
</evidence>
<protein>
    <recommendedName>
        <fullName evidence="13">alpha-1,2-Mannosidase</fullName>
        <ecNumber evidence="13">3.2.1.-</ecNumber>
    </recommendedName>
</protein>
<evidence type="ECO:0000256" key="3">
    <source>
        <dbReference type="ARBA" id="ARBA00004922"/>
    </source>
</evidence>
<organism evidence="17">
    <name type="scientific">Culex tarsalis</name>
    <name type="common">Encephalitis mosquito</name>
    <dbReference type="NCBI Taxonomy" id="7177"/>
    <lineage>
        <taxon>Eukaryota</taxon>
        <taxon>Metazoa</taxon>
        <taxon>Ecdysozoa</taxon>
        <taxon>Arthropoda</taxon>
        <taxon>Hexapoda</taxon>
        <taxon>Insecta</taxon>
        <taxon>Pterygota</taxon>
        <taxon>Neoptera</taxon>
        <taxon>Endopterygota</taxon>
        <taxon>Diptera</taxon>
        <taxon>Nematocera</taxon>
        <taxon>Culicoidea</taxon>
        <taxon>Culicidae</taxon>
        <taxon>Culicinae</taxon>
        <taxon>Culicini</taxon>
        <taxon>Culex</taxon>
        <taxon>Culex</taxon>
    </lineage>
</organism>
<dbReference type="EMBL" id="GFDL01000999">
    <property type="protein sequence ID" value="JAV34046.1"/>
    <property type="molecule type" value="Transcribed_RNA"/>
</dbReference>
<sequence length="803" mass="89896">MRTLRDRVVALVLVAVMGLSSVAAEHISSVPTHNMSNKERNELKEEAREMFYHAYRAYMDKAYPADELMPLSCTGRFRGVTPSRGDLDDVLGNFSMTLVDTLDTLVILGDLEEFERAVKLVIKDVKFDNDIVVSVFETNIRMVGGLLSAHILAEYVQKQADVMMWYRGELLEMAKDLGYRLLPAFNTSTGIPHARVNLKHGMKVESLRHSRETCTACAGTILLEFAALSRLSGEPIFEAKAHAAMDALWKMRHRSSDLMGTVLNVHSGDWIRRESGVGAGIDSYYEYCLKSYILLGDERYLARFNRHYNAIMKYISQGPMLLDVQMHRPHTKTRNFMDALLAFWPGLQVLSGDLKPAVQTHEMLYQVMQMHTFIPEAFTYDFQVHWGQHHLRPEFIESTYFLYRATGDHYYLQAGKKALKALQKHARVPCGYAAVNDVRTGKHEDRMDSYVLSETFKYLYLLFSDPSDLLLNIENFIFTTEAHLLPLTLGQLGNHTFNIKDHEEGGMLDFMRSCPSPNKLFPETVRRPLRDLVTGVCPRISSAKRLRAADFQASNADHLRTVYDMGITMVSLGEGKVQLLHSFYNAKSPEDAERGLVFMQEMVELSKSNTIPKTQLQEVSFQGSEGEPRALKAGPSHFGPELTGDMTVVQRVVFANPAKVCTSLKNVQELRGRIAVIERGDCTFVDKARRVQVAGAVAAIVYDNTPNTSIDNQQMFAMSGDGRDDVKIPVVFLFTKEAEVLRAAIRANPELEVTLRSARDATDDSTASSLPQDKPSKTDSSSSSGSSSSSSSKSTSSESKPAP</sequence>
<feature type="signal peptide" evidence="15">
    <location>
        <begin position="1"/>
        <end position="24"/>
    </location>
</feature>
<evidence type="ECO:0000256" key="13">
    <source>
        <dbReference type="RuleBase" id="RU361193"/>
    </source>
</evidence>
<dbReference type="InterPro" id="IPR036026">
    <property type="entry name" value="Seven-hairpin_glycosidases"/>
</dbReference>
<evidence type="ECO:0000256" key="10">
    <source>
        <dbReference type="ARBA" id="ARBA00023230"/>
    </source>
</evidence>
<dbReference type="InterPro" id="IPR001382">
    <property type="entry name" value="Glyco_hydro_47"/>
</dbReference>
<dbReference type="GO" id="GO:0005509">
    <property type="term" value="F:calcium ion binding"/>
    <property type="evidence" value="ECO:0007669"/>
    <property type="project" value="InterPro"/>
</dbReference>
<dbReference type="PRINTS" id="PR00747">
    <property type="entry name" value="GLYHDRLASE47"/>
</dbReference>
<keyword evidence="5 12" id="KW-0479">Metal-binding</keyword>
<dbReference type="PANTHER" id="PTHR45679:SF2">
    <property type="entry name" value="ER DEGRADATION-ENHANCING ALPHA-MANNOSIDASE-LIKE PROTEIN 3"/>
    <property type="match status" value="1"/>
</dbReference>
<dbReference type="SUPFAM" id="SSF48225">
    <property type="entry name" value="Seven-hairpin glycosidases"/>
    <property type="match status" value="1"/>
</dbReference>
<evidence type="ECO:0000256" key="2">
    <source>
        <dbReference type="ARBA" id="ARBA00004240"/>
    </source>
</evidence>
<comment type="similarity">
    <text evidence="4 13">Belongs to the glycosyl hydrolase 47 family.</text>
</comment>
<evidence type="ECO:0000256" key="6">
    <source>
        <dbReference type="ARBA" id="ARBA00022729"/>
    </source>
</evidence>
<dbReference type="GO" id="GO:1904380">
    <property type="term" value="P:endoplasmic reticulum mannose trimming"/>
    <property type="evidence" value="ECO:0007669"/>
    <property type="project" value="InterPro"/>
</dbReference>
<evidence type="ECO:0000256" key="11">
    <source>
        <dbReference type="PIRSR" id="PIRSR601382-1"/>
    </source>
</evidence>
<comment type="pathway">
    <text evidence="3">Protein modification; protein glycosylation.</text>
</comment>
<dbReference type="GO" id="GO:0044322">
    <property type="term" value="C:endoplasmic reticulum quality control compartment"/>
    <property type="evidence" value="ECO:0007669"/>
    <property type="project" value="GOC"/>
</dbReference>
<dbReference type="GO" id="GO:0004571">
    <property type="term" value="F:mannosyl-oligosaccharide 1,2-alpha-mannosidase activity"/>
    <property type="evidence" value="ECO:0007669"/>
    <property type="project" value="InterPro"/>
</dbReference>
<dbReference type="SUPFAM" id="SSF52025">
    <property type="entry name" value="PA domain"/>
    <property type="match status" value="1"/>
</dbReference>
<evidence type="ECO:0000256" key="12">
    <source>
        <dbReference type="PIRSR" id="PIRSR601382-2"/>
    </source>
</evidence>
<dbReference type="FunFam" id="1.50.10.10:FF:000008">
    <property type="entry name" value="alpha-1,2-Mannosidase"/>
    <property type="match status" value="1"/>
</dbReference>
<dbReference type="PANTHER" id="PTHR45679">
    <property type="entry name" value="ER DEGRADATION-ENHANCING ALPHA-MANNOSIDASE-LIKE PROTEIN 2"/>
    <property type="match status" value="1"/>
</dbReference>
<feature type="active site" description="Proton donor" evidence="11">
    <location>
        <position position="137"/>
    </location>
</feature>